<dbReference type="AlphaFoldDB" id="A0A2R3IKX7"/>
<organism evidence="1 2">
    <name type="scientific">Pseudomonas paraeruginosa</name>
    <dbReference type="NCBI Taxonomy" id="2994495"/>
    <lineage>
        <taxon>Bacteria</taxon>
        <taxon>Pseudomonadati</taxon>
        <taxon>Pseudomonadota</taxon>
        <taxon>Gammaproteobacteria</taxon>
        <taxon>Pseudomonadales</taxon>
        <taxon>Pseudomonadaceae</taxon>
        <taxon>Pseudomonas</taxon>
    </lineage>
</organism>
<reference evidence="1 2" key="1">
    <citation type="submission" date="2018-02" db="EMBL/GenBank/DDBJ databases">
        <title>FDA/CDC Antimicrobial Resistant Isolate Bank Genome Sequencing.</title>
        <authorList>
            <person name="Benahmed F.H."/>
            <person name="Lutgring J.D."/>
            <person name="Yoo B."/>
            <person name="Machado M."/>
            <person name="Brown A."/>
            <person name="McAllister G."/>
            <person name="Perry A."/>
            <person name="Halpin A.L."/>
            <person name="Vavikolanu K."/>
            <person name="Ott S."/>
            <person name="Zhao X."/>
            <person name="Tallon L.J."/>
            <person name="Sadzewicz L."/>
            <person name="Aluvathingal J."/>
            <person name="Nadendla S."/>
            <person name="Voskania-kordi A."/>
            <person name="Simonyan V."/>
            <person name="Patel J."/>
            <person name="Shawar R.M."/>
        </authorList>
    </citation>
    <scope>NUCLEOTIDE SEQUENCE [LARGE SCALE GENOMIC DNA]</scope>
    <source>
        <strain evidence="1 2">AR_0356</strain>
        <plasmid evidence="1 2">unnamed3</plasmid>
    </source>
</reference>
<dbReference type="Proteomes" id="UP000238390">
    <property type="component" value="Plasmid unnamed3"/>
</dbReference>
<dbReference type="EMBL" id="CP027167">
    <property type="protein sequence ID" value="AVK02600.1"/>
    <property type="molecule type" value="Genomic_DNA"/>
</dbReference>
<keyword evidence="1" id="KW-0614">Plasmid</keyword>
<evidence type="ECO:0000313" key="1">
    <source>
        <dbReference type="EMBL" id="AVK02600.1"/>
    </source>
</evidence>
<evidence type="ECO:0000313" key="2">
    <source>
        <dbReference type="Proteomes" id="UP000238390"/>
    </source>
</evidence>
<keyword evidence="2" id="KW-1185">Reference proteome</keyword>
<protein>
    <submittedName>
        <fullName evidence="1">Uncharacterized protein</fullName>
    </submittedName>
</protein>
<proteinExistence type="predicted"/>
<name>A0A2R3IKX7_9PSED</name>
<geneLocation type="plasmid" evidence="1 2">
    <name>unnamed3</name>
</geneLocation>
<accession>A0A2R3IKX7</accession>
<gene>
    <name evidence="1" type="ORF">CSB93_7065</name>
</gene>
<sequence>MPLPDATCAASSWKPGLHKQLLKEKLKGRSYGGYHRSAQCASQLPESSA</sequence>